<evidence type="ECO:0000256" key="1">
    <source>
        <dbReference type="ARBA" id="ARBA00022679"/>
    </source>
</evidence>
<dbReference type="InterPro" id="IPR029063">
    <property type="entry name" value="SAM-dependent_MTases_sf"/>
</dbReference>
<accession>A0A8G0LG52</accession>
<dbReference type="Gene3D" id="3.40.50.150">
    <property type="entry name" value="Vaccinia Virus protein VP39"/>
    <property type="match status" value="1"/>
</dbReference>
<dbReference type="InterPro" id="IPR050447">
    <property type="entry name" value="Erg6_SMT_methyltransf"/>
</dbReference>
<keyword evidence="5" id="KW-1185">Reference proteome</keyword>
<evidence type="ECO:0000256" key="2">
    <source>
        <dbReference type="ARBA" id="ARBA00038188"/>
    </source>
</evidence>
<keyword evidence="4" id="KW-0489">Methyltransferase</keyword>
<dbReference type="InterPro" id="IPR025714">
    <property type="entry name" value="Methyltranfer_dom"/>
</dbReference>
<dbReference type="GO" id="GO:0003838">
    <property type="term" value="F:sterol 24-C-methyltransferase activity"/>
    <property type="evidence" value="ECO:0007669"/>
    <property type="project" value="TreeGrafter"/>
</dbReference>
<comment type="similarity">
    <text evidence="2">Belongs to the class I-like SAM-binding methyltransferase superfamily. Erg6/SMT family.</text>
</comment>
<evidence type="ECO:0000313" key="5">
    <source>
        <dbReference type="Proteomes" id="UP000826661"/>
    </source>
</evidence>
<dbReference type="PANTHER" id="PTHR44068:SF1">
    <property type="entry name" value="HYPOTHETICAL LOC100005854"/>
    <property type="match status" value="1"/>
</dbReference>
<dbReference type="EMBL" id="CP075867">
    <property type="protein sequence ID" value="QYT01678.1"/>
    <property type="molecule type" value="Genomic_DNA"/>
</dbReference>
<organism evidence="4 5">
    <name type="scientific">Trichoderma simmonsii</name>
    <dbReference type="NCBI Taxonomy" id="1491479"/>
    <lineage>
        <taxon>Eukaryota</taxon>
        <taxon>Fungi</taxon>
        <taxon>Dikarya</taxon>
        <taxon>Ascomycota</taxon>
        <taxon>Pezizomycotina</taxon>
        <taxon>Sordariomycetes</taxon>
        <taxon>Hypocreomycetidae</taxon>
        <taxon>Hypocreales</taxon>
        <taxon>Hypocreaceae</taxon>
        <taxon>Trichoderma</taxon>
    </lineage>
</organism>
<dbReference type="SUPFAM" id="SSF53335">
    <property type="entry name" value="S-adenosyl-L-methionine-dependent methyltransferases"/>
    <property type="match status" value="1"/>
</dbReference>
<dbReference type="CDD" id="cd02440">
    <property type="entry name" value="AdoMet_MTases"/>
    <property type="match status" value="1"/>
</dbReference>
<evidence type="ECO:0000259" key="3">
    <source>
        <dbReference type="Pfam" id="PF13847"/>
    </source>
</evidence>
<dbReference type="Pfam" id="PF13847">
    <property type="entry name" value="Methyltransf_31"/>
    <property type="match status" value="1"/>
</dbReference>
<dbReference type="GO" id="GO:0016126">
    <property type="term" value="P:sterol biosynthetic process"/>
    <property type="evidence" value="ECO:0007669"/>
    <property type="project" value="TreeGrafter"/>
</dbReference>
<dbReference type="AlphaFoldDB" id="A0A8G0LG52"/>
<reference evidence="4 5" key="1">
    <citation type="journal article" date="2021" name="BMC Genomics">
        <title>Telomere-to-telomere genome assembly of asparaginase-producing Trichoderma simmonsii.</title>
        <authorList>
            <person name="Chung D."/>
            <person name="Kwon Y.M."/>
            <person name="Yang Y."/>
        </authorList>
    </citation>
    <scope>NUCLEOTIDE SEQUENCE [LARGE SCALE GENOMIC DNA]</scope>
    <source>
        <strain evidence="4 5">GH-Sj1</strain>
    </source>
</reference>
<dbReference type="GO" id="GO:0005783">
    <property type="term" value="C:endoplasmic reticulum"/>
    <property type="evidence" value="ECO:0007669"/>
    <property type="project" value="TreeGrafter"/>
</dbReference>
<keyword evidence="1" id="KW-0808">Transferase</keyword>
<gene>
    <name evidence="4" type="ORF">H0G86_008707</name>
</gene>
<dbReference type="Proteomes" id="UP000826661">
    <property type="component" value="Chromosome IV"/>
</dbReference>
<dbReference type="GO" id="GO:0032259">
    <property type="term" value="P:methylation"/>
    <property type="evidence" value="ECO:0007669"/>
    <property type="project" value="UniProtKB-KW"/>
</dbReference>
<evidence type="ECO:0000313" key="4">
    <source>
        <dbReference type="EMBL" id="QYT01678.1"/>
    </source>
</evidence>
<proteinExistence type="inferred from homology"/>
<feature type="domain" description="Methyltransferase" evidence="3">
    <location>
        <begin position="66"/>
        <end position="175"/>
    </location>
</feature>
<protein>
    <submittedName>
        <fullName evidence="4">Methyltransferase-UbiE family protein</fullName>
    </submittedName>
</protein>
<sequence length="301" mass="33282">MLSCLYLPIRLLPPTRRFIRFIHCKTTTMSKTEGATYTHGHHASVLRSHTWRTAANSAAYILPYLKPDMKILDVGCGPGTITVDLAANHVPQGHITGLENAAGVLVQARDLAKEKGVTNVDFVEGDANALTYADDTFDVVLCHQVLQHVKDPVGILREMRRVAKTGGIVAARESDFGGFIWYPEVDGMDDWLAFYSANARSNGGEPNAGRRLHTWAKQAGFSPEAITNGSSTWCYSTETEIAWWSGLWAERTVASSFAKTAIENGTGTKERLDKAAEAWKRWGKEEEAWFSVLHGEIICRK</sequence>
<name>A0A8G0LG52_9HYPO</name>
<dbReference type="PANTHER" id="PTHR44068">
    <property type="entry name" value="ZGC:194242"/>
    <property type="match status" value="1"/>
</dbReference>